<feature type="compositionally biased region" description="Basic and acidic residues" evidence="1">
    <location>
        <begin position="593"/>
        <end position="612"/>
    </location>
</feature>
<dbReference type="PANTHER" id="PTHR37474">
    <property type="entry name" value="RNA LIGASE/CYCLIC NUCLEOTIDE PHOSPHODIESTERASE"/>
    <property type="match status" value="1"/>
</dbReference>
<feature type="region of interest" description="Disordered" evidence="1">
    <location>
        <begin position="382"/>
        <end position="416"/>
    </location>
</feature>
<evidence type="ECO:0000313" key="3">
    <source>
        <dbReference type="Proteomes" id="UP001054902"/>
    </source>
</evidence>
<dbReference type="AlphaFoldDB" id="A0AAD3D9Y2"/>
<gene>
    <name evidence="2" type="ORF">CTEN210_15867</name>
</gene>
<feature type="region of interest" description="Disordered" evidence="1">
    <location>
        <begin position="563"/>
        <end position="612"/>
    </location>
</feature>
<organism evidence="2 3">
    <name type="scientific">Chaetoceros tenuissimus</name>
    <dbReference type="NCBI Taxonomy" id="426638"/>
    <lineage>
        <taxon>Eukaryota</taxon>
        <taxon>Sar</taxon>
        <taxon>Stramenopiles</taxon>
        <taxon>Ochrophyta</taxon>
        <taxon>Bacillariophyta</taxon>
        <taxon>Coscinodiscophyceae</taxon>
        <taxon>Chaetocerotophycidae</taxon>
        <taxon>Chaetocerotales</taxon>
        <taxon>Chaetocerotaceae</taxon>
        <taxon>Chaetoceros</taxon>
    </lineage>
</organism>
<evidence type="ECO:0000313" key="2">
    <source>
        <dbReference type="EMBL" id="GFH59391.1"/>
    </source>
</evidence>
<accession>A0AAD3D9Y2</accession>
<proteinExistence type="predicted"/>
<feature type="compositionally biased region" description="Basic and acidic residues" evidence="1">
    <location>
        <begin position="192"/>
        <end position="207"/>
    </location>
</feature>
<sequence>MRHEKKFKVTAAIILSSCLTVKNRHVSAFSPIGHSSFPPTSRVDNAQLPLNVKRPKKSNIDIGDEKLKKRKGFRAEDNIIDYQQGSMDTALCIIPPDEAWDDIQRARHFAKDPSFYLWPPAIRLFHPFVERSSITEVASSIAEVIEKYDLESFDITIDKLLIVPHFEELQKHEEAQKALPTQAETDEETLTEDEKSVQNLIKSEEHKGKRKLAKRKAKERSLKNETHTDDESAEDVGTKSSKDQSPRDMLNEQRKSMSEFNGPCVLCLEPNEESKIHIQAFREILRKKLFARYDPFSISSSVTDDDLLQLGLPRSVLRQHGLLKSNSSKPKKRRDGVTFRPAITIGQFSTVTKAVEIAKKLQNVWEPLSFSVTDLQMLSKLDPSNTKSDPDDISASIDSSDPYTINVDSDGNPSLHENRELSLRKFHGSDGSESILSTKGEYGCDAMIMLKGEEHLLLSNPEPEEDLHLNFDEEDEKPTNPYHLEEEDEDKIMELLLSPAAIPGGQSSINGARSSKSDIDDEVDEDYLQSWLDEEDEDVDDGATIIIGRTQFFMGEMRQYTGMPASSTMDGKDRAIGDSQVSGSARRRGAVHRQGDRWQEGDFGRKEKDYLP</sequence>
<protein>
    <submittedName>
        <fullName evidence="2">Uncharacterized protein</fullName>
    </submittedName>
</protein>
<comment type="caution">
    <text evidence="2">The sequence shown here is derived from an EMBL/GenBank/DDBJ whole genome shotgun (WGS) entry which is preliminary data.</text>
</comment>
<dbReference type="PANTHER" id="PTHR37474:SF1">
    <property type="entry name" value="2'-5' RNA LIGASE FAMILY PROTEIN"/>
    <property type="match status" value="1"/>
</dbReference>
<feature type="region of interest" description="Disordered" evidence="1">
    <location>
        <begin position="173"/>
        <end position="256"/>
    </location>
</feature>
<feature type="compositionally biased region" description="Basic residues" evidence="1">
    <location>
        <begin position="208"/>
        <end position="218"/>
    </location>
</feature>
<dbReference type="Proteomes" id="UP001054902">
    <property type="component" value="Unassembled WGS sequence"/>
</dbReference>
<feature type="compositionally biased region" description="Low complexity" evidence="1">
    <location>
        <begin position="393"/>
        <end position="402"/>
    </location>
</feature>
<reference evidence="2 3" key="1">
    <citation type="journal article" date="2021" name="Sci. Rep.">
        <title>The genome of the diatom Chaetoceros tenuissimus carries an ancient integrated fragment of an extant virus.</title>
        <authorList>
            <person name="Hongo Y."/>
            <person name="Kimura K."/>
            <person name="Takaki Y."/>
            <person name="Yoshida Y."/>
            <person name="Baba S."/>
            <person name="Kobayashi G."/>
            <person name="Nagasaki K."/>
            <person name="Hano T."/>
            <person name="Tomaru Y."/>
        </authorList>
    </citation>
    <scope>NUCLEOTIDE SEQUENCE [LARGE SCALE GENOMIC DNA]</scope>
    <source>
        <strain evidence="2 3">NIES-3715</strain>
    </source>
</reference>
<dbReference type="EMBL" id="BLLK01000062">
    <property type="protein sequence ID" value="GFH59391.1"/>
    <property type="molecule type" value="Genomic_DNA"/>
</dbReference>
<evidence type="ECO:0000256" key="1">
    <source>
        <dbReference type="SAM" id="MobiDB-lite"/>
    </source>
</evidence>
<keyword evidence="3" id="KW-1185">Reference proteome</keyword>
<name>A0AAD3D9Y2_9STRA</name>
<feature type="compositionally biased region" description="Basic and acidic residues" evidence="1">
    <location>
        <begin position="219"/>
        <end position="256"/>
    </location>
</feature>
<dbReference type="Pfam" id="PF13563">
    <property type="entry name" value="2_5_RNA_ligase2"/>
    <property type="match status" value="1"/>
</dbReference>